<dbReference type="AlphaFoldDB" id="A0ABD1ZIR7"/>
<evidence type="ECO:0000313" key="1">
    <source>
        <dbReference type="EMBL" id="KAL2651222.1"/>
    </source>
</evidence>
<accession>A0ABD1ZIR7</accession>
<evidence type="ECO:0000313" key="2">
    <source>
        <dbReference type="Proteomes" id="UP001605036"/>
    </source>
</evidence>
<sequence>MDIIEMCGMGPRPSAAENDARVLTAVASATCCSSYHLFRTAKDPLLVIWMGHKTSIRESFPKKKVVTKDRKNSQDASPLWLGIEECQALLSVVALTKLP</sequence>
<reference evidence="1 2" key="1">
    <citation type="submission" date="2024-09" db="EMBL/GenBank/DDBJ databases">
        <title>Chromosome-scale assembly of Riccia fluitans.</title>
        <authorList>
            <person name="Paukszto L."/>
            <person name="Sawicki J."/>
            <person name="Karawczyk K."/>
            <person name="Piernik-Szablinska J."/>
            <person name="Szczecinska M."/>
            <person name="Mazdziarz M."/>
        </authorList>
    </citation>
    <scope>NUCLEOTIDE SEQUENCE [LARGE SCALE GENOMIC DNA]</scope>
    <source>
        <strain evidence="1">Rf_01</strain>
        <tissue evidence="1">Aerial parts of the thallus</tissue>
    </source>
</reference>
<dbReference type="Proteomes" id="UP001605036">
    <property type="component" value="Unassembled WGS sequence"/>
</dbReference>
<keyword evidence="2" id="KW-1185">Reference proteome</keyword>
<gene>
    <name evidence="1" type="ORF">R1flu_019350</name>
</gene>
<organism evidence="1 2">
    <name type="scientific">Riccia fluitans</name>
    <dbReference type="NCBI Taxonomy" id="41844"/>
    <lineage>
        <taxon>Eukaryota</taxon>
        <taxon>Viridiplantae</taxon>
        <taxon>Streptophyta</taxon>
        <taxon>Embryophyta</taxon>
        <taxon>Marchantiophyta</taxon>
        <taxon>Marchantiopsida</taxon>
        <taxon>Marchantiidae</taxon>
        <taxon>Marchantiales</taxon>
        <taxon>Ricciaceae</taxon>
        <taxon>Riccia</taxon>
    </lineage>
</organism>
<comment type="caution">
    <text evidence="1">The sequence shown here is derived from an EMBL/GenBank/DDBJ whole genome shotgun (WGS) entry which is preliminary data.</text>
</comment>
<dbReference type="EMBL" id="JBHFFA010000001">
    <property type="protein sequence ID" value="KAL2651222.1"/>
    <property type="molecule type" value="Genomic_DNA"/>
</dbReference>
<proteinExistence type="predicted"/>
<protein>
    <submittedName>
        <fullName evidence="1">Uncharacterized protein</fullName>
    </submittedName>
</protein>
<name>A0ABD1ZIR7_9MARC</name>